<gene>
    <name evidence="1" type="ORF">LX95_01726</name>
</gene>
<keyword evidence="2" id="KW-1185">Reference proteome</keyword>
<comment type="caution">
    <text evidence="1">The sequence shown here is derived from an EMBL/GenBank/DDBJ whole genome shotgun (WGS) entry which is preliminary data.</text>
</comment>
<proteinExistence type="predicted"/>
<evidence type="ECO:0000313" key="2">
    <source>
        <dbReference type="Proteomes" id="UP000249542"/>
    </source>
</evidence>
<protein>
    <submittedName>
        <fullName evidence="1">Uncharacterized protein</fullName>
    </submittedName>
</protein>
<evidence type="ECO:0000313" key="1">
    <source>
        <dbReference type="EMBL" id="PZW40658.1"/>
    </source>
</evidence>
<organism evidence="1 2">
    <name type="scientific">Mesonia algae</name>
    <dbReference type="NCBI Taxonomy" id="213248"/>
    <lineage>
        <taxon>Bacteria</taxon>
        <taxon>Pseudomonadati</taxon>
        <taxon>Bacteroidota</taxon>
        <taxon>Flavobacteriia</taxon>
        <taxon>Flavobacteriales</taxon>
        <taxon>Flavobacteriaceae</taxon>
        <taxon>Mesonia</taxon>
    </lineage>
</organism>
<reference evidence="1 2" key="1">
    <citation type="submission" date="2018-06" db="EMBL/GenBank/DDBJ databases">
        <title>Genomic Encyclopedia of Archaeal and Bacterial Type Strains, Phase II (KMG-II): from individual species to whole genera.</title>
        <authorList>
            <person name="Goeker M."/>
        </authorList>
    </citation>
    <scope>NUCLEOTIDE SEQUENCE [LARGE SCALE GENOMIC DNA]</scope>
    <source>
        <strain evidence="1 2">DSM 15361</strain>
    </source>
</reference>
<dbReference type="Pfam" id="PF21857">
    <property type="entry name" value="DUF6913"/>
    <property type="match status" value="1"/>
</dbReference>
<dbReference type="AlphaFoldDB" id="A0A2W7I2Z3"/>
<dbReference type="EMBL" id="QKYV01000004">
    <property type="protein sequence ID" value="PZW40658.1"/>
    <property type="molecule type" value="Genomic_DNA"/>
</dbReference>
<dbReference type="Proteomes" id="UP000249542">
    <property type="component" value="Unassembled WGS sequence"/>
</dbReference>
<dbReference type="InterPro" id="IPR054207">
    <property type="entry name" value="DUF6913"/>
</dbReference>
<name>A0A2W7I2Z3_9FLAO</name>
<sequence>MIKGIKKFNVKKNIEKHFSLRKNEPLINLNRIGLIVDANFNEQRLIKVLSTTFSLNSNQLSTIVFKENKGKEIEGAFFTEKDIDWRGVFKKESEVKSFLAQDFDLLINYFSRDNLALLLVAASAEAKLKAGFSHQEKRLNDMEILVQEEEPGLFVKELKKYTDIIIK</sequence>
<accession>A0A2W7I2Z3</accession>
<dbReference type="RefSeq" id="WP_111541025.1">
    <property type="nucleotide sequence ID" value="NZ_QKYV01000004.1"/>
</dbReference>